<dbReference type="EMBL" id="GIFC01000467">
    <property type="protein sequence ID" value="MXU82550.1"/>
    <property type="molecule type" value="Transcribed_RNA"/>
</dbReference>
<name>A0A6B0U1D7_IXORI</name>
<reference evidence="1" key="1">
    <citation type="submission" date="2019-12" db="EMBL/GenBank/DDBJ databases">
        <title>An insight into the sialome of adult female Ixodes ricinus ticks feeding for 6 days.</title>
        <authorList>
            <person name="Perner J."/>
            <person name="Ribeiro J.M.C."/>
        </authorList>
    </citation>
    <scope>NUCLEOTIDE SEQUENCE</scope>
    <source>
        <strain evidence="1">Semi-engorged</strain>
        <tissue evidence="1">Salivary glands</tissue>
    </source>
</reference>
<dbReference type="AlphaFoldDB" id="A0A6B0U1D7"/>
<proteinExistence type="predicted"/>
<organism evidence="1">
    <name type="scientific">Ixodes ricinus</name>
    <name type="common">Common tick</name>
    <name type="synonym">Acarus ricinus</name>
    <dbReference type="NCBI Taxonomy" id="34613"/>
    <lineage>
        <taxon>Eukaryota</taxon>
        <taxon>Metazoa</taxon>
        <taxon>Ecdysozoa</taxon>
        <taxon>Arthropoda</taxon>
        <taxon>Chelicerata</taxon>
        <taxon>Arachnida</taxon>
        <taxon>Acari</taxon>
        <taxon>Parasitiformes</taxon>
        <taxon>Ixodida</taxon>
        <taxon>Ixodoidea</taxon>
        <taxon>Ixodidae</taxon>
        <taxon>Ixodinae</taxon>
        <taxon>Ixodes</taxon>
    </lineage>
</organism>
<protein>
    <submittedName>
        <fullName evidence="1">Uncharacterized protein</fullName>
    </submittedName>
</protein>
<evidence type="ECO:0000313" key="1">
    <source>
        <dbReference type="EMBL" id="MXU82550.1"/>
    </source>
</evidence>
<accession>A0A6B0U1D7</accession>
<sequence length="69" mass="7786">MPCTKWCLTGQHLWSLLQCDRTRPSTVHIRVTTCPATPGSLALRARVPRPARNSQTFKMSSLVHVTKKK</sequence>